<dbReference type="AlphaFoldDB" id="A0A9P6NBU2"/>
<accession>A0A9P6NBU2</accession>
<name>A0A9P6NBU2_9BASI</name>
<evidence type="ECO:0000313" key="2">
    <source>
        <dbReference type="Proteomes" id="UP000886653"/>
    </source>
</evidence>
<sequence>MGCGMSDDEAGLSRMDWWRRTGGLKTNLIEGELQVQQNASEGPAHGLRVEMRCQDLSNLL</sequence>
<dbReference type="Proteomes" id="UP000886653">
    <property type="component" value="Unassembled WGS sequence"/>
</dbReference>
<dbReference type="EMBL" id="MU167391">
    <property type="protein sequence ID" value="KAG0141334.1"/>
    <property type="molecule type" value="Genomic_DNA"/>
</dbReference>
<gene>
    <name evidence="1" type="ORF">CROQUDRAFT_98921</name>
</gene>
<protein>
    <submittedName>
        <fullName evidence="1">Uncharacterized protein</fullName>
    </submittedName>
</protein>
<reference evidence="1" key="1">
    <citation type="submission" date="2013-11" db="EMBL/GenBank/DDBJ databases">
        <title>Genome sequence of the fusiform rust pathogen reveals effectors for host alternation and coevolution with pine.</title>
        <authorList>
            <consortium name="DOE Joint Genome Institute"/>
            <person name="Smith K."/>
            <person name="Pendleton A."/>
            <person name="Kubisiak T."/>
            <person name="Anderson C."/>
            <person name="Salamov A."/>
            <person name="Aerts A."/>
            <person name="Riley R."/>
            <person name="Clum A."/>
            <person name="Lindquist E."/>
            <person name="Ence D."/>
            <person name="Campbell M."/>
            <person name="Kronenberg Z."/>
            <person name="Feau N."/>
            <person name="Dhillon B."/>
            <person name="Hamelin R."/>
            <person name="Burleigh J."/>
            <person name="Smith J."/>
            <person name="Yandell M."/>
            <person name="Nelson C."/>
            <person name="Grigoriev I."/>
            <person name="Davis J."/>
        </authorList>
    </citation>
    <scope>NUCLEOTIDE SEQUENCE</scope>
    <source>
        <strain evidence="1">G11</strain>
    </source>
</reference>
<comment type="caution">
    <text evidence="1">The sequence shown here is derived from an EMBL/GenBank/DDBJ whole genome shotgun (WGS) entry which is preliminary data.</text>
</comment>
<keyword evidence="2" id="KW-1185">Reference proteome</keyword>
<proteinExistence type="predicted"/>
<organism evidence="1 2">
    <name type="scientific">Cronartium quercuum f. sp. fusiforme G11</name>
    <dbReference type="NCBI Taxonomy" id="708437"/>
    <lineage>
        <taxon>Eukaryota</taxon>
        <taxon>Fungi</taxon>
        <taxon>Dikarya</taxon>
        <taxon>Basidiomycota</taxon>
        <taxon>Pucciniomycotina</taxon>
        <taxon>Pucciniomycetes</taxon>
        <taxon>Pucciniales</taxon>
        <taxon>Coleosporiaceae</taxon>
        <taxon>Cronartium</taxon>
    </lineage>
</organism>
<evidence type="ECO:0000313" key="1">
    <source>
        <dbReference type="EMBL" id="KAG0141334.1"/>
    </source>
</evidence>